<dbReference type="EC" id="2.7.7.7" evidence="2"/>
<dbReference type="GO" id="GO:0042276">
    <property type="term" value="P:error-prone translesion synthesis"/>
    <property type="evidence" value="ECO:0007669"/>
    <property type="project" value="TreeGrafter"/>
</dbReference>
<reference evidence="2" key="1">
    <citation type="submission" date="2018-06" db="EMBL/GenBank/DDBJ databases">
        <authorList>
            <person name="Zhirakovskaya E."/>
        </authorList>
    </citation>
    <scope>NUCLEOTIDE SEQUENCE</scope>
</reference>
<dbReference type="InterPro" id="IPR017961">
    <property type="entry name" value="DNA_pol_Y-fam_little_finger"/>
</dbReference>
<dbReference type="GO" id="GO:0009432">
    <property type="term" value="P:SOS response"/>
    <property type="evidence" value="ECO:0007669"/>
    <property type="project" value="TreeGrafter"/>
</dbReference>
<dbReference type="EMBL" id="UOEJ01000111">
    <property type="protein sequence ID" value="VAV99177.1"/>
    <property type="molecule type" value="Genomic_DNA"/>
</dbReference>
<dbReference type="SUPFAM" id="SSF56672">
    <property type="entry name" value="DNA/RNA polymerases"/>
    <property type="match status" value="1"/>
</dbReference>
<dbReference type="GO" id="GO:0003887">
    <property type="term" value="F:DNA-directed DNA polymerase activity"/>
    <property type="evidence" value="ECO:0007669"/>
    <property type="project" value="UniProtKB-EC"/>
</dbReference>
<evidence type="ECO:0000313" key="2">
    <source>
        <dbReference type="EMBL" id="VAV99177.1"/>
    </source>
</evidence>
<dbReference type="CDD" id="cd00424">
    <property type="entry name" value="PolY"/>
    <property type="match status" value="1"/>
</dbReference>
<name>A0A3B0S312_9ZZZZ</name>
<dbReference type="InterPro" id="IPR001126">
    <property type="entry name" value="UmuC"/>
</dbReference>
<gene>
    <name evidence="2" type="ORF">MNBD_ALPHA01-1332</name>
</gene>
<dbReference type="PANTHER" id="PTHR11076">
    <property type="entry name" value="DNA REPAIR POLYMERASE UMUC / TRANSFERASE FAMILY MEMBER"/>
    <property type="match status" value="1"/>
</dbReference>
<dbReference type="GO" id="GO:0005829">
    <property type="term" value="C:cytosol"/>
    <property type="evidence" value="ECO:0007669"/>
    <property type="project" value="TreeGrafter"/>
</dbReference>
<keyword evidence="2" id="KW-0548">Nucleotidyltransferase</keyword>
<protein>
    <submittedName>
        <fullName evidence="2">DNA polymerase IV</fullName>
        <ecNumber evidence="2">2.7.7.7</ecNumber>
    </submittedName>
</protein>
<dbReference type="PANTHER" id="PTHR11076:SF34">
    <property type="entry name" value="PROTEIN UMUC"/>
    <property type="match status" value="1"/>
</dbReference>
<dbReference type="Gene3D" id="3.40.1170.60">
    <property type="match status" value="1"/>
</dbReference>
<dbReference type="InterPro" id="IPR043128">
    <property type="entry name" value="Rev_trsase/Diguanyl_cyclase"/>
</dbReference>
<accession>A0A3B0S312</accession>
<dbReference type="GO" id="GO:0006281">
    <property type="term" value="P:DNA repair"/>
    <property type="evidence" value="ECO:0007669"/>
    <property type="project" value="InterPro"/>
</dbReference>
<sequence length="429" mass="48732">MLEIPATLRWLYIDLNSYFASVEQQLQPRLRSRPMVVVPTSGTDSTCAIAASYEAKAFGIKTGTMIYDARKLCPGLLIVPARHDKYVDFHHRIMTEIDRHIPLTKICSIDEVACRLMGPEQEKDNALALARRIKRGIADNVGLYLKSSIGIAPNRFLAKVAGNLQKPDGLTVIEAHELPDRLLHLSLRDLPGIGRRMEQRLAAAGITSVQNFWNLAPKHARKIWHGVEGERFWYALHGVEVAEPTENGRHTIGHSHVLSPEMRPRKTARMVARRLTIKATTRMRRLGFYACLYNLYVRFDSYGPQETTRWQGYIKLPPSQNNFTFLKALNRLWHDMSKTENSTRIKQISIALYGLTHQDDLMPDMFDALNDPVAQEQEKHNRLSMALDVINRKYGLDTIVTGGLPAPISDYTGSKIAFTRIPQKAEFHE</sequence>
<organism evidence="2">
    <name type="scientific">hydrothermal vent metagenome</name>
    <dbReference type="NCBI Taxonomy" id="652676"/>
    <lineage>
        <taxon>unclassified sequences</taxon>
        <taxon>metagenomes</taxon>
        <taxon>ecological metagenomes</taxon>
    </lineage>
</organism>
<dbReference type="Pfam" id="PF00817">
    <property type="entry name" value="IMS"/>
    <property type="match status" value="1"/>
</dbReference>
<dbReference type="InterPro" id="IPR043502">
    <property type="entry name" value="DNA/RNA_pol_sf"/>
</dbReference>
<dbReference type="Gene3D" id="3.30.70.270">
    <property type="match status" value="1"/>
</dbReference>
<dbReference type="GO" id="GO:0003684">
    <property type="term" value="F:damaged DNA binding"/>
    <property type="evidence" value="ECO:0007669"/>
    <property type="project" value="InterPro"/>
</dbReference>
<keyword evidence="2" id="KW-0808">Transferase</keyword>
<dbReference type="PROSITE" id="PS50173">
    <property type="entry name" value="UMUC"/>
    <property type="match status" value="1"/>
</dbReference>
<proteinExistence type="predicted"/>
<evidence type="ECO:0000259" key="1">
    <source>
        <dbReference type="PROSITE" id="PS50173"/>
    </source>
</evidence>
<dbReference type="Gene3D" id="1.10.150.20">
    <property type="entry name" value="5' to 3' exonuclease, C-terminal subdomain"/>
    <property type="match status" value="1"/>
</dbReference>
<dbReference type="InterPro" id="IPR050116">
    <property type="entry name" value="DNA_polymerase-Y"/>
</dbReference>
<dbReference type="Pfam" id="PF11799">
    <property type="entry name" value="IMS_C"/>
    <property type="match status" value="1"/>
</dbReference>
<dbReference type="AlphaFoldDB" id="A0A3B0S312"/>
<feature type="domain" description="UmuC" evidence="1">
    <location>
        <begin position="10"/>
        <end position="194"/>
    </location>
</feature>